<dbReference type="SUPFAM" id="SSF51011">
    <property type="entry name" value="Glycosyl hydrolase domain"/>
    <property type="match status" value="1"/>
</dbReference>
<dbReference type="Pfam" id="PF25839">
    <property type="entry name" value="Apionate_lact_C"/>
    <property type="match status" value="1"/>
</dbReference>
<dbReference type="Gene3D" id="2.60.40.1180">
    <property type="entry name" value="Golgi alpha-mannosidase II"/>
    <property type="match status" value="1"/>
</dbReference>
<dbReference type="CDD" id="cd11330">
    <property type="entry name" value="AmyAc_OligoGlu"/>
    <property type="match status" value="1"/>
</dbReference>
<dbReference type="RefSeq" id="WP_266280138.1">
    <property type="nucleotide sequence ID" value="NZ_JAPKNF010000001.1"/>
</dbReference>
<proteinExistence type="inferred from homology"/>
<protein>
    <submittedName>
        <fullName evidence="3">Alpha-glucosidase</fullName>
        <ecNumber evidence="3">3.2.1.20</ecNumber>
    </submittedName>
</protein>
<organism evidence="3 4">
    <name type="scientific">Kaistia geumhonensis</name>
    <dbReference type="NCBI Taxonomy" id="410839"/>
    <lineage>
        <taxon>Bacteria</taxon>
        <taxon>Pseudomonadati</taxon>
        <taxon>Pseudomonadota</taxon>
        <taxon>Alphaproteobacteria</taxon>
        <taxon>Hyphomicrobiales</taxon>
        <taxon>Kaistiaceae</taxon>
        <taxon>Kaistia</taxon>
    </lineage>
</organism>
<dbReference type="Gene3D" id="3.90.400.10">
    <property type="entry name" value="Oligo-1,6-glucosidase, Domain 2"/>
    <property type="match status" value="1"/>
</dbReference>
<dbReference type="SUPFAM" id="SSF51445">
    <property type="entry name" value="(Trans)glycosidases"/>
    <property type="match status" value="1"/>
</dbReference>
<accession>A0ABU0M4Z3</accession>
<keyword evidence="3" id="KW-0326">Glycosidase</keyword>
<evidence type="ECO:0000256" key="1">
    <source>
        <dbReference type="ARBA" id="ARBA00008061"/>
    </source>
</evidence>
<comment type="similarity">
    <text evidence="1">Belongs to the glycosyl hydrolase 13 family.</text>
</comment>
<dbReference type="InterPro" id="IPR045857">
    <property type="entry name" value="O16G_dom_2"/>
</dbReference>
<dbReference type="Pfam" id="PF00128">
    <property type="entry name" value="Alpha-amylase"/>
    <property type="match status" value="1"/>
</dbReference>
<keyword evidence="4" id="KW-1185">Reference proteome</keyword>
<evidence type="ECO:0000313" key="3">
    <source>
        <dbReference type="EMBL" id="MDQ0516026.1"/>
    </source>
</evidence>
<dbReference type="EMBL" id="JAUSWJ010000001">
    <property type="protein sequence ID" value="MDQ0516026.1"/>
    <property type="molecule type" value="Genomic_DNA"/>
</dbReference>
<dbReference type="PANTHER" id="PTHR10357:SF179">
    <property type="entry name" value="NEUTRAL AND BASIC AMINO ACID TRANSPORT PROTEIN RBAT"/>
    <property type="match status" value="1"/>
</dbReference>
<keyword evidence="3" id="KW-0378">Hydrolase</keyword>
<reference evidence="3 4" key="1">
    <citation type="submission" date="2023-07" db="EMBL/GenBank/DDBJ databases">
        <title>Genomic Encyclopedia of Type Strains, Phase IV (KMG-IV): sequencing the most valuable type-strain genomes for metagenomic binning, comparative biology and taxonomic classification.</title>
        <authorList>
            <person name="Goeker M."/>
        </authorList>
    </citation>
    <scope>NUCLEOTIDE SEQUENCE [LARGE SCALE GENOMIC DNA]</scope>
    <source>
        <strain evidence="3 4">B1-1</strain>
    </source>
</reference>
<dbReference type="InterPro" id="IPR006047">
    <property type="entry name" value="GH13_cat_dom"/>
</dbReference>
<evidence type="ECO:0000313" key="4">
    <source>
        <dbReference type="Proteomes" id="UP001223743"/>
    </source>
</evidence>
<comment type="caution">
    <text evidence="3">The sequence shown here is derived from an EMBL/GenBank/DDBJ whole genome shotgun (WGS) entry which is preliminary data.</text>
</comment>
<dbReference type="Gene3D" id="3.20.20.80">
    <property type="entry name" value="Glycosidases"/>
    <property type="match status" value="2"/>
</dbReference>
<gene>
    <name evidence="3" type="ORF">QO015_001639</name>
</gene>
<dbReference type="EC" id="3.2.1.20" evidence="3"/>
<evidence type="ECO:0000259" key="2">
    <source>
        <dbReference type="SMART" id="SM00642"/>
    </source>
</evidence>
<dbReference type="InterPro" id="IPR017853">
    <property type="entry name" value="GH"/>
</dbReference>
<dbReference type="Proteomes" id="UP001223743">
    <property type="component" value="Unassembled WGS sequence"/>
</dbReference>
<name>A0ABU0M4Z3_9HYPH</name>
<dbReference type="PANTHER" id="PTHR10357">
    <property type="entry name" value="ALPHA-AMYLASE FAMILY MEMBER"/>
    <property type="match status" value="1"/>
</dbReference>
<dbReference type="GO" id="GO:0004558">
    <property type="term" value="F:alpha-1,4-glucosidase activity"/>
    <property type="evidence" value="ECO:0007669"/>
    <property type="project" value="UniProtKB-EC"/>
</dbReference>
<dbReference type="InterPro" id="IPR058789">
    <property type="entry name" value="ApnL_C"/>
</dbReference>
<feature type="domain" description="Glycosyl hydrolase family 13 catalytic" evidence="2">
    <location>
        <begin position="27"/>
        <end position="417"/>
    </location>
</feature>
<dbReference type="InterPro" id="IPR013780">
    <property type="entry name" value="Glyco_hydro_b"/>
</dbReference>
<dbReference type="SMART" id="SM00642">
    <property type="entry name" value="Aamy"/>
    <property type="match status" value="1"/>
</dbReference>
<sequence>MDQKVQKVPGSILSNDPDWWRGAVIYQVYPRSFQDTNGDGIGDLKGIAERLDHIATLGADAIWISPFFKSPMKDFGYDVSDYCEVDGMFGTIEDFDHLVAEAHARGIRVMIDQVLSHTSDQHAWFKESRSSKDNAKADWYVWADAKPDGTPPNNWLSIFGGSAWEWDTTRCQYYLHNFLASQPDVNFHCMAAQDALLDTVEFWLKRGVDGFRLDTVNFYVHSQGLEDNPPSQLEDRNSPEAPAVNPYNWQDHIHDKSQPENLEFLKRLRALLDRYPGQTTVGEIGDGPRSLRTMAAYTSGGDKLHMCYTFDFLSPIFTKDHFVRRITAFEAIVGDGWPCWAFSNHDIVRHVSRWTTDGDYDGVAKLACAILLSLRGSVCLYQGEELGLTEADIAFEDLQDPYGIRFWPEYKGRDGCRTPMVWDSNAVYGGFSTGKPWLPVPQEHIARAANRESADHQSVLEQYRRMIAFRRSQPALVQGSIAFVETPDDVLGFVREHAGEKVLCLFNLGSAPVTVALPAGAEVTALEGHGFTAIPHPQERTVSLNGRNAFFARIG</sequence>